<evidence type="ECO:0000313" key="4">
    <source>
        <dbReference type="EMBL" id="VDI47983.1"/>
    </source>
</evidence>
<evidence type="ECO:0000313" key="5">
    <source>
        <dbReference type="Proteomes" id="UP000596742"/>
    </source>
</evidence>
<gene>
    <name evidence="4" type="ORF">MGAL_10B015158</name>
</gene>
<keyword evidence="1" id="KW-0106">Calcium</keyword>
<feature type="domain" description="EF-hand" evidence="3">
    <location>
        <begin position="99"/>
        <end position="134"/>
    </location>
</feature>
<dbReference type="InterPro" id="IPR018247">
    <property type="entry name" value="EF_Hand_1_Ca_BS"/>
</dbReference>
<keyword evidence="5" id="KW-1185">Reference proteome</keyword>
<protein>
    <recommendedName>
        <fullName evidence="3">EF-hand domain-containing protein</fullName>
    </recommendedName>
</protein>
<dbReference type="Proteomes" id="UP000596742">
    <property type="component" value="Unassembled WGS sequence"/>
</dbReference>
<dbReference type="PROSITE" id="PS50222">
    <property type="entry name" value="EF_HAND_2"/>
    <property type="match status" value="2"/>
</dbReference>
<dbReference type="AlphaFoldDB" id="A0A8B6FCI6"/>
<dbReference type="EMBL" id="UYJE01006671">
    <property type="protein sequence ID" value="VDI47983.1"/>
    <property type="molecule type" value="Genomic_DNA"/>
</dbReference>
<name>A0A8B6FCI6_MYTGA</name>
<feature type="chain" id="PRO_5032404581" description="EF-hand domain-containing protein" evidence="2">
    <location>
        <begin position="23"/>
        <end position="150"/>
    </location>
</feature>
<evidence type="ECO:0000256" key="1">
    <source>
        <dbReference type="ARBA" id="ARBA00022837"/>
    </source>
</evidence>
<dbReference type="InterPro" id="IPR011992">
    <property type="entry name" value="EF-hand-dom_pair"/>
</dbReference>
<evidence type="ECO:0000256" key="2">
    <source>
        <dbReference type="SAM" id="SignalP"/>
    </source>
</evidence>
<accession>A0A8B6FCI6</accession>
<dbReference type="PROSITE" id="PS00018">
    <property type="entry name" value="EF_HAND_1"/>
    <property type="match status" value="2"/>
</dbReference>
<sequence length="150" mass="17446">MFCSTMRTLYLPLMLIIGQVASKLTRQQLWWFVDENFKNLDVNKDGILEISEYDSVMKKDDLNHDGIYTCEEYSKFTGEPKSISFDIFNHLDSNSDCSMSHQDWLAVYQRMDDSGDGIVNRLEFDNFLLTIFTHLGHDILIYVPSGTEPR</sequence>
<comment type="caution">
    <text evidence="4">The sequence shown here is derived from an EMBL/GenBank/DDBJ whole genome shotgun (WGS) entry which is preliminary data.</text>
</comment>
<dbReference type="OrthoDB" id="6129539at2759"/>
<dbReference type="InterPro" id="IPR002048">
    <property type="entry name" value="EF_hand_dom"/>
</dbReference>
<feature type="signal peptide" evidence="2">
    <location>
        <begin position="1"/>
        <end position="22"/>
    </location>
</feature>
<feature type="domain" description="EF-hand" evidence="3">
    <location>
        <begin position="37"/>
        <end position="63"/>
    </location>
</feature>
<evidence type="ECO:0000259" key="3">
    <source>
        <dbReference type="PROSITE" id="PS50222"/>
    </source>
</evidence>
<reference evidence="4" key="1">
    <citation type="submission" date="2018-11" db="EMBL/GenBank/DDBJ databases">
        <authorList>
            <person name="Alioto T."/>
            <person name="Alioto T."/>
        </authorList>
    </citation>
    <scope>NUCLEOTIDE SEQUENCE</scope>
</reference>
<dbReference type="Gene3D" id="1.10.238.10">
    <property type="entry name" value="EF-hand"/>
    <property type="match status" value="1"/>
</dbReference>
<keyword evidence="2" id="KW-0732">Signal</keyword>
<dbReference type="GO" id="GO:0005509">
    <property type="term" value="F:calcium ion binding"/>
    <property type="evidence" value="ECO:0007669"/>
    <property type="project" value="InterPro"/>
</dbReference>
<dbReference type="SUPFAM" id="SSF47473">
    <property type="entry name" value="EF-hand"/>
    <property type="match status" value="1"/>
</dbReference>
<proteinExistence type="predicted"/>
<organism evidence="4 5">
    <name type="scientific">Mytilus galloprovincialis</name>
    <name type="common">Mediterranean mussel</name>
    <dbReference type="NCBI Taxonomy" id="29158"/>
    <lineage>
        <taxon>Eukaryota</taxon>
        <taxon>Metazoa</taxon>
        <taxon>Spiralia</taxon>
        <taxon>Lophotrochozoa</taxon>
        <taxon>Mollusca</taxon>
        <taxon>Bivalvia</taxon>
        <taxon>Autobranchia</taxon>
        <taxon>Pteriomorphia</taxon>
        <taxon>Mytilida</taxon>
        <taxon>Mytiloidea</taxon>
        <taxon>Mytilidae</taxon>
        <taxon>Mytilinae</taxon>
        <taxon>Mytilus</taxon>
    </lineage>
</organism>